<protein>
    <recommendedName>
        <fullName evidence="2">ORC1/DEAH AAA+ ATPase domain-containing protein</fullName>
    </recommendedName>
</protein>
<dbReference type="GO" id="GO:0016887">
    <property type="term" value="F:ATP hydrolysis activity"/>
    <property type="evidence" value="ECO:0007669"/>
    <property type="project" value="InterPro"/>
</dbReference>
<dbReference type="PANTHER" id="PTHR46082">
    <property type="entry name" value="ATP/GTP-BINDING PROTEIN-RELATED"/>
    <property type="match status" value="1"/>
</dbReference>
<dbReference type="SUPFAM" id="SSF48452">
    <property type="entry name" value="TPR-like"/>
    <property type="match status" value="4"/>
</dbReference>
<dbReference type="InterPro" id="IPR027417">
    <property type="entry name" value="P-loop_NTPase"/>
</dbReference>
<feature type="region of interest" description="Disordered" evidence="1">
    <location>
        <begin position="913"/>
        <end position="936"/>
    </location>
</feature>
<organism evidence="3 4">
    <name type="scientific">Thelonectria olida</name>
    <dbReference type="NCBI Taxonomy" id="1576542"/>
    <lineage>
        <taxon>Eukaryota</taxon>
        <taxon>Fungi</taxon>
        <taxon>Dikarya</taxon>
        <taxon>Ascomycota</taxon>
        <taxon>Pezizomycotina</taxon>
        <taxon>Sordariomycetes</taxon>
        <taxon>Hypocreomycetidae</taxon>
        <taxon>Hypocreales</taxon>
        <taxon>Nectriaceae</taxon>
        <taxon>Thelonectria</taxon>
    </lineage>
</organism>
<dbReference type="InterPro" id="IPR049945">
    <property type="entry name" value="AAA_22"/>
</dbReference>
<comment type="caution">
    <text evidence="3">The sequence shown here is derived from an EMBL/GenBank/DDBJ whole genome shotgun (WGS) entry which is preliminary data.</text>
</comment>
<dbReference type="Pfam" id="PF13424">
    <property type="entry name" value="TPR_12"/>
    <property type="match status" value="4"/>
</dbReference>
<feature type="domain" description="ORC1/DEAH AAA+ ATPase" evidence="2">
    <location>
        <begin position="80"/>
        <end position="184"/>
    </location>
</feature>
<dbReference type="Gene3D" id="3.40.50.300">
    <property type="entry name" value="P-loop containing nucleotide triphosphate hydrolases"/>
    <property type="match status" value="1"/>
</dbReference>
<evidence type="ECO:0000256" key="1">
    <source>
        <dbReference type="SAM" id="MobiDB-lite"/>
    </source>
</evidence>
<dbReference type="PANTHER" id="PTHR46082:SF6">
    <property type="entry name" value="AAA+ ATPASE DOMAIN-CONTAINING PROTEIN-RELATED"/>
    <property type="match status" value="1"/>
</dbReference>
<dbReference type="Gene3D" id="1.25.40.10">
    <property type="entry name" value="Tetratricopeptide repeat domain"/>
    <property type="match status" value="3"/>
</dbReference>
<accession>A0A9P8VWJ8</accession>
<gene>
    <name evidence="3" type="ORF">B0T10DRAFT_609262</name>
</gene>
<dbReference type="InterPro" id="IPR011990">
    <property type="entry name" value="TPR-like_helical_dom_sf"/>
</dbReference>
<dbReference type="AlphaFoldDB" id="A0A9P8VWJ8"/>
<dbReference type="Proteomes" id="UP000777438">
    <property type="component" value="Unassembled WGS sequence"/>
</dbReference>
<dbReference type="SMART" id="SM00028">
    <property type="entry name" value="TPR"/>
    <property type="match status" value="8"/>
</dbReference>
<keyword evidence="4" id="KW-1185">Reference proteome</keyword>
<dbReference type="SUPFAM" id="SSF52540">
    <property type="entry name" value="P-loop containing nucleoside triphosphate hydrolases"/>
    <property type="match status" value="1"/>
</dbReference>
<dbReference type="EMBL" id="JAGPYM010000024">
    <property type="protein sequence ID" value="KAH6881071.1"/>
    <property type="molecule type" value="Genomic_DNA"/>
</dbReference>
<evidence type="ECO:0000313" key="3">
    <source>
        <dbReference type="EMBL" id="KAH6881071.1"/>
    </source>
</evidence>
<reference evidence="3 4" key="1">
    <citation type="journal article" date="2021" name="Nat. Commun.">
        <title>Genetic determinants of endophytism in the Arabidopsis root mycobiome.</title>
        <authorList>
            <person name="Mesny F."/>
            <person name="Miyauchi S."/>
            <person name="Thiergart T."/>
            <person name="Pickel B."/>
            <person name="Atanasova L."/>
            <person name="Karlsson M."/>
            <person name="Huettel B."/>
            <person name="Barry K.W."/>
            <person name="Haridas S."/>
            <person name="Chen C."/>
            <person name="Bauer D."/>
            <person name="Andreopoulos W."/>
            <person name="Pangilinan J."/>
            <person name="LaButti K."/>
            <person name="Riley R."/>
            <person name="Lipzen A."/>
            <person name="Clum A."/>
            <person name="Drula E."/>
            <person name="Henrissat B."/>
            <person name="Kohler A."/>
            <person name="Grigoriev I.V."/>
            <person name="Martin F.M."/>
            <person name="Hacquard S."/>
        </authorList>
    </citation>
    <scope>NUCLEOTIDE SEQUENCE [LARGE SCALE GENOMIC DNA]</scope>
    <source>
        <strain evidence="3 4">MPI-CAGE-CH-0241</strain>
    </source>
</reference>
<name>A0A9P8VWJ8_9HYPO</name>
<dbReference type="InterPro" id="IPR019734">
    <property type="entry name" value="TPR_rpt"/>
</dbReference>
<dbReference type="OrthoDB" id="5986190at2759"/>
<evidence type="ECO:0000313" key="4">
    <source>
        <dbReference type="Proteomes" id="UP000777438"/>
    </source>
</evidence>
<dbReference type="NCBIfam" id="NF040586">
    <property type="entry name" value="FxSxx_TPR"/>
    <property type="match status" value="1"/>
</dbReference>
<evidence type="ECO:0000259" key="2">
    <source>
        <dbReference type="Pfam" id="PF13401"/>
    </source>
</evidence>
<dbReference type="Pfam" id="PF13401">
    <property type="entry name" value="AAA_22"/>
    <property type="match status" value="1"/>
</dbReference>
<dbReference type="InterPro" id="IPR053137">
    <property type="entry name" value="NLR-like"/>
</dbReference>
<proteinExistence type="predicted"/>
<sequence>MSGVSFHGPIDGRNVLAGTTVSAGGILNAHFNSTSTNSHPSAAQPCRVIPYPRNEDIIHRPDLFTKLETLLPSAAEYHSAALWGLGGSGKTQIALEYAYRRCRDPACSIFWVHADNETTFAQDFKIIAKKLGLDNRLDGEKLLVAVRERIESQPQWLLVLDNADNLDLFGVAKTSKKLTSLLDYVPRGPTGTVLWTSRDEQIAGTLVGSRRGIRAAQMQEEEAKALLETARNEALSSEELEDVTVLLGELQWLPLAISQAGAYMRGTSTPIKEYLSGLLGKKRWLLLLEETKLDRHRRDGVPNSILETWSISIDRIRQESTMAYNILHTIAYLENQNIPLELITAIATFYSKAREQESSKNEELVKKAITRLREFSFLTAYRLNDGEQSFEMHRLVQGAIRYGLNMRRFHEVDSIKAKPTSRNRIRTFIRRQSQLLKNRWEDKDERYFSSAALQIISDLFPSSKREMWTQCEKYLAQAVRVGDWAEICGKEVEVSTLLSQVSNYLYDRGRWREKERVDARALKLRQEVLGEKHPQTIQSMGELAATYHAQGRYDEDEDISVKVLKLRREVLGEKHPDTIRSMGELAATYHAQGRYDEAEEINVKVLELRREVLGEKHPDTIRSMGELAATYHAQGRYDEAEEIKVKVLELRREALGEKHPDTIQSMGSLAATYHAQGRYDEDEKISVKVLELRREVLGEKHPDTIWSMGELAATYHAQGRYDEDEDISVKVLKLRREVLGEKHPDTIRSMGDLAATCRAQGRYDEAEEIKVKVLELRREVLGEKHPDTIRSMGELAATYHAQGRYDKAEEIKVKVLELRREVLGEKHLDTIQSMGELATTYHAQGRYDKAEEIKVKVLELRREVLGDKHPHTLQAMHDLAVTWNSHDRSDDAVGLMEKCWKLRCTALGPEHPFTQDSKSKLKRWGPDREDEYSVLG</sequence>
<dbReference type="PRINTS" id="PR00381">
    <property type="entry name" value="KINESINLIGHT"/>
</dbReference>
<dbReference type="Pfam" id="PF13374">
    <property type="entry name" value="TPR_10"/>
    <property type="match status" value="2"/>
</dbReference>